<dbReference type="EMBL" id="PXOH01000009">
    <property type="protein sequence ID" value="PSF37353.1"/>
    <property type="molecule type" value="Genomic_DNA"/>
</dbReference>
<reference evidence="5 6" key="2">
    <citation type="submission" date="2018-03" db="EMBL/GenBank/DDBJ databases">
        <authorList>
            <person name="Keele B.F."/>
        </authorList>
    </citation>
    <scope>NUCLEOTIDE SEQUENCE [LARGE SCALE GENOMIC DNA]</scope>
    <source>
        <strain evidence="5 6">CCALA 016</strain>
    </source>
</reference>
<proteinExistence type="predicted"/>
<dbReference type="PROSITE" id="PS50293">
    <property type="entry name" value="TPR_REGION"/>
    <property type="match status" value="1"/>
</dbReference>
<dbReference type="InterPro" id="IPR013105">
    <property type="entry name" value="TPR_2"/>
</dbReference>
<name>A0A2T1LY90_9CHRO</name>
<dbReference type="AlphaFoldDB" id="A0A2T1LY90"/>
<dbReference type="SUPFAM" id="SSF48452">
    <property type="entry name" value="TPR-like"/>
    <property type="match status" value="1"/>
</dbReference>
<dbReference type="PROSITE" id="PS50005">
    <property type="entry name" value="TPR"/>
    <property type="match status" value="3"/>
</dbReference>
<evidence type="ECO:0000256" key="3">
    <source>
        <dbReference type="PROSITE-ProRule" id="PRU00339"/>
    </source>
</evidence>
<dbReference type="InterPro" id="IPR011990">
    <property type="entry name" value="TPR-like_helical_dom_sf"/>
</dbReference>
<comment type="caution">
    <text evidence="5">The sequence shown here is derived from an EMBL/GenBank/DDBJ whole genome shotgun (WGS) entry which is preliminary data.</text>
</comment>
<sequence length="176" mass="20455">MDDNLPVIYLSGLLVFVAGLAVFVLIQIVKTRRFEGRFSRLQKKLKQEKGTAREYYELGSMFLDKKLYVQAISLLQKALKAEEEIDPDNKALIYNALGFAYYSQEQYEIAIRNYKDAIKFSPQYVIALNNLANLYEKKQMTAKALETYEETLKYEPKNSVAKRRAESLRKRFIAQS</sequence>
<feature type="repeat" description="TPR" evidence="3">
    <location>
        <begin position="91"/>
        <end position="124"/>
    </location>
</feature>
<accession>A0A2T1LY90</accession>
<evidence type="ECO:0000313" key="6">
    <source>
        <dbReference type="Proteomes" id="UP000239001"/>
    </source>
</evidence>
<dbReference type="Pfam" id="PF13424">
    <property type="entry name" value="TPR_12"/>
    <property type="match status" value="1"/>
</dbReference>
<evidence type="ECO:0000256" key="1">
    <source>
        <dbReference type="ARBA" id="ARBA00022737"/>
    </source>
</evidence>
<keyword evidence="6" id="KW-1185">Reference proteome</keyword>
<feature type="repeat" description="TPR" evidence="3">
    <location>
        <begin position="52"/>
        <end position="85"/>
    </location>
</feature>
<dbReference type="Pfam" id="PF07719">
    <property type="entry name" value="TPR_2"/>
    <property type="match status" value="1"/>
</dbReference>
<feature type="repeat" description="TPR" evidence="3">
    <location>
        <begin position="125"/>
        <end position="158"/>
    </location>
</feature>
<gene>
    <name evidence="5" type="ORF">C7H19_10495</name>
</gene>
<keyword evidence="4" id="KW-0812">Transmembrane</keyword>
<feature type="transmembrane region" description="Helical" evidence="4">
    <location>
        <begin position="6"/>
        <end position="29"/>
    </location>
</feature>
<dbReference type="SMART" id="SM00028">
    <property type="entry name" value="TPR"/>
    <property type="match status" value="3"/>
</dbReference>
<evidence type="ECO:0000256" key="2">
    <source>
        <dbReference type="ARBA" id="ARBA00022803"/>
    </source>
</evidence>
<dbReference type="OrthoDB" id="485055at2"/>
<keyword evidence="1" id="KW-0677">Repeat</keyword>
<dbReference type="InterPro" id="IPR050498">
    <property type="entry name" value="Ycf3"/>
</dbReference>
<dbReference type="RefSeq" id="WP_106456835.1">
    <property type="nucleotide sequence ID" value="NZ_PXOH01000009.1"/>
</dbReference>
<reference evidence="5 6" key="1">
    <citation type="submission" date="2018-03" db="EMBL/GenBank/DDBJ databases">
        <title>The ancient ancestry and fast evolution of plastids.</title>
        <authorList>
            <person name="Moore K.R."/>
            <person name="Magnabosco C."/>
            <person name="Momper L."/>
            <person name="Gold D.A."/>
            <person name="Bosak T."/>
            <person name="Fournier G.P."/>
        </authorList>
    </citation>
    <scope>NUCLEOTIDE SEQUENCE [LARGE SCALE GENOMIC DNA]</scope>
    <source>
        <strain evidence="5 6">CCALA 016</strain>
    </source>
</reference>
<dbReference type="PANTHER" id="PTHR44858:SF1">
    <property type="entry name" value="UDP-N-ACETYLGLUCOSAMINE--PEPTIDE N-ACETYLGLUCOSAMINYLTRANSFERASE SPINDLY-RELATED"/>
    <property type="match status" value="1"/>
</dbReference>
<keyword evidence="2 3" id="KW-0802">TPR repeat</keyword>
<keyword evidence="4" id="KW-1133">Transmembrane helix</keyword>
<dbReference type="Proteomes" id="UP000239001">
    <property type="component" value="Unassembled WGS sequence"/>
</dbReference>
<protein>
    <submittedName>
        <fullName evidence="5">Uncharacterized protein</fullName>
    </submittedName>
</protein>
<dbReference type="Gene3D" id="1.25.40.10">
    <property type="entry name" value="Tetratricopeptide repeat domain"/>
    <property type="match status" value="1"/>
</dbReference>
<keyword evidence="4" id="KW-0472">Membrane</keyword>
<dbReference type="InterPro" id="IPR019734">
    <property type="entry name" value="TPR_rpt"/>
</dbReference>
<evidence type="ECO:0000313" key="5">
    <source>
        <dbReference type="EMBL" id="PSF37353.1"/>
    </source>
</evidence>
<dbReference type="PANTHER" id="PTHR44858">
    <property type="entry name" value="TETRATRICOPEPTIDE REPEAT PROTEIN 6"/>
    <property type="match status" value="1"/>
</dbReference>
<organism evidence="5 6">
    <name type="scientific">Aphanothece hegewaldii CCALA 016</name>
    <dbReference type="NCBI Taxonomy" id="2107694"/>
    <lineage>
        <taxon>Bacteria</taxon>
        <taxon>Bacillati</taxon>
        <taxon>Cyanobacteriota</taxon>
        <taxon>Cyanophyceae</taxon>
        <taxon>Oscillatoriophycideae</taxon>
        <taxon>Chroococcales</taxon>
        <taxon>Aphanothecaceae</taxon>
        <taxon>Aphanothece</taxon>
    </lineage>
</organism>
<evidence type="ECO:0000256" key="4">
    <source>
        <dbReference type="SAM" id="Phobius"/>
    </source>
</evidence>